<dbReference type="AlphaFoldDB" id="A0A5B7IV36"/>
<organism evidence="2 3">
    <name type="scientific">Portunus trituberculatus</name>
    <name type="common">Swimming crab</name>
    <name type="synonym">Neptunus trituberculatus</name>
    <dbReference type="NCBI Taxonomy" id="210409"/>
    <lineage>
        <taxon>Eukaryota</taxon>
        <taxon>Metazoa</taxon>
        <taxon>Ecdysozoa</taxon>
        <taxon>Arthropoda</taxon>
        <taxon>Crustacea</taxon>
        <taxon>Multicrustacea</taxon>
        <taxon>Malacostraca</taxon>
        <taxon>Eumalacostraca</taxon>
        <taxon>Eucarida</taxon>
        <taxon>Decapoda</taxon>
        <taxon>Pleocyemata</taxon>
        <taxon>Brachyura</taxon>
        <taxon>Eubrachyura</taxon>
        <taxon>Portunoidea</taxon>
        <taxon>Portunidae</taxon>
        <taxon>Portuninae</taxon>
        <taxon>Portunus</taxon>
    </lineage>
</organism>
<proteinExistence type="predicted"/>
<keyword evidence="1" id="KW-1133">Transmembrane helix</keyword>
<keyword evidence="3" id="KW-1185">Reference proteome</keyword>
<protein>
    <submittedName>
        <fullName evidence="2">Uncharacterized protein</fullName>
    </submittedName>
</protein>
<name>A0A5B7IV36_PORTR</name>
<sequence length="83" mass="8735">MIILGALGAVASATFPITVPVLSSVLGALASITLLPVITVLSHHLLVPRHLERTLYQLHRDQIILQWTPCSGSALAAISQAST</sequence>
<evidence type="ECO:0000313" key="3">
    <source>
        <dbReference type="Proteomes" id="UP000324222"/>
    </source>
</evidence>
<dbReference type="Proteomes" id="UP000324222">
    <property type="component" value="Unassembled WGS sequence"/>
</dbReference>
<reference evidence="2 3" key="1">
    <citation type="submission" date="2019-05" db="EMBL/GenBank/DDBJ databases">
        <title>Another draft genome of Portunus trituberculatus and its Hox gene families provides insights of decapod evolution.</title>
        <authorList>
            <person name="Jeong J.-H."/>
            <person name="Song I."/>
            <person name="Kim S."/>
            <person name="Choi T."/>
            <person name="Kim D."/>
            <person name="Ryu S."/>
            <person name="Kim W."/>
        </authorList>
    </citation>
    <scope>NUCLEOTIDE SEQUENCE [LARGE SCALE GENOMIC DNA]</scope>
    <source>
        <tissue evidence="2">Muscle</tissue>
    </source>
</reference>
<evidence type="ECO:0000256" key="1">
    <source>
        <dbReference type="SAM" id="Phobius"/>
    </source>
</evidence>
<gene>
    <name evidence="2" type="ORF">E2C01_080999</name>
</gene>
<comment type="caution">
    <text evidence="2">The sequence shown here is derived from an EMBL/GenBank/DDBJ whole genome shotgun (WGS) entry which is preliminary data.</text>
</comment>
<dbReference type="EMBL" id="VSRR010070709">
    <property type="protein sequence ID" value="MPC86183.1"/>
    <property type="molecule type" value="Genomic_DNA"/>
</dbReference>
<keyword evidence="1" id="KW-0812">Transmembrane</keyword>
<keyword evidence="1" id="KW-0472">Membrane</keyword>
<feature type="transmembrane region" description="Helical" evidence="1">
    <location>
        <begin position="26"/>
        <end position="47"/>
    </location>
</feature>
<evidence type="ECO:0000313" key="2">
    <source>
        <dbReference type="EMBL" id="MPC86183.1"/>
    </source>
</evidence>
<accession>A0A5B7IV36</accession>